<accession>A0A4R4N1F8</accession>
<gene>
    <name evidence="3" type="ORF">E1267_36165</name>
</gene>
<dbReference type="InterPro" id="IPR000600">
    <property type="entry name" value="ROK"/>
</dbReference>
<keyword evidence="4" id="KW-1185">Reference proteome</keyword>
<evidence type="ECO:0000256" key="1">
    <source>
        <dbReference type="ARBA" id="ARBA00006479"/>
    </source>
</evidence>
<dbReference type="InterPro" id="IPR036388">
    <property type="entry name" value="WH-like_DNA-bd_sf"/>
</dbReference>
<dbReference type="GO" id="GO:0003700">
    <property type="term" value="F:DNA-binding transcription factor activity"/>
    <property type="evidence" value="ECO:0007669"/>
    <property type="project" value="InterPro"/>
</dbReference>
<dbReference type="InterPro" id="IPR043129">
    <property type="entry name" value="ATPase_NBD"/>
</dbReference>
<evidence type="ECO:0000259" key="2">
    <source>
        <dbReference type="Pfam" id="PF12802"/>
    </source>
</evidence>
<dbReference type="RefSeq" id="WP_132339541.1">
    <property type="nucleotide sequence ID" value="NZ_SMJZ01000207.1"/>
</dbReference>
<evidence type="ECO:0000313" key="3">
    <source>
        <dbReference type="EMBL" id="TDB99891.1"/>
    </source>
</evidence>
<dbReference type="EMBL" id="SMJZ01000207">
    <property type="protein sequence ID" value="TDB99891.1"/>
    <property type="molecule type" value="Genomic_DNA"/>
</dbReference>
<dbReference type="Pfam" id="PF12802">
    <property type="entry name" value="MarR_2"/>
    <property type="match status" value="1"/>
</dbReference>
<dbReference type="PANTHER" id="PTHR18964:SF149">
    <property type="entry name" value="BIFUNCTIONAL UDP-N-ACETYLGLUCOSAMINE 2-EPIMERASE_N-ACETYLMANNOSAMINE KINASE"/>
    <property type="match status" value="1"/>
</dbReference>
<evidence type="ECO:0000313" key="4">
    <source>
        <dbReference type="Proteomes" id="UP000295157"/>
    </source>
</evidence>
<dbReference type="SUPFAM" id="SSF53067">
    <property type="entry name" value="Actin-like ATPase domain"/>
    <property type="match status" value="1"/>
</dbReference>
<organism evidence="3 4">
    <name type="scientific">Nonomuraea longispora</name>
    <dbReference type="NCBI Taxonomy" id="1848320"/>
    <lineage>
        <taxon>Bacteria</taxon>
        <taxon>Bacillati</taxon>
        <taxon>Actinomycetota</taxon>
        <taxon>Actinomycetes</taxon>
        <taxon>Streptosporangiales</taxon>
        <taxon>Streptosporangiaceae</taxon>
        <taxon>Nonomuraea</taxon>
    </lineage>
</organism>
<dbReference type="PANTHER" id="PTHR18964">
    <property type="entry name" value="ROK (REPRESSOR, ORF, KINASE) FAMILY"/>
    <property type="match status" value="1"/>
</dbReference>
<comment type="caution">
    <text evidence="3">The sequence shown here is derived from an EMBL/GenBank/DDBJ whole genome shotgun (WGS) entry which is preliminary data.</text>
</comment>
<dbReference type="InterPro" id="IPR000835">
    <property type="entry name" value="HTH_MarR-typ"/>
</dbReference>
<dbReference type="SUPFAM" id="SSF46785">
    <property type="entry name" value="Winged helix' DNA-binding domain"/>
    <property type="match status" value="1"/>
</dbReference>
<dbReference type="Pfam" id="PF00480">
    <property type="entry name" value="ROK"/>
    <property type="match status" value="1"/>
</dbReference>
<protein>
    <submittedName>
        <fullName evidence="3">ROK family transcriptional regulator</fullName>
    </submittedName>
</protein>
<dbReference type="CDD" id="cd23763">
    <property type="entry name" value="ASKHA_ATPase_ROK"/>
    <property type="match status" value="1"/>
</dbReference>
<dbReference type="InterPro" id="IPR036390">
    <property type="entry name" value="WH_DNA-bd_sf"/>
</dbReference>
<reference evidence="3 4" key="1">
    <citation type="submission" date="2019-02" db="EMBL/GenBank/DDBJ databases">
        <title>Draft genome sequences of novel Actinobacteria.</title>
        <authorList>
            <person name="Sahin N."/>
            <person name="Ay H."/>
            <person name="Saygin H."/>
        </authorList>
    </citation>
    <scope>NUCLEOTIDE SEQUENCE [LARGE SCALE GENOMIC DNA]</scope>
    <source>
        <strain evidence="3 4">KC201</strain>
    </source>
</reference>
<dbReference type="Proteomes" id="UP000295157">
    <property type="component" value="Unassembled WGS sequence"/>
</dbReference>
<sequence length="347" mass="35271">MKTATPSMARAINDRLALDLLLERGPLTAPQLRALTGLSRPTVSDLIERLTESGLIEVTGETGAERRGPNARLYGLVAGRAHVAGVDLRRSAVHVTVADLADLAGRPAGEASRAVAGELAGLVAGAVEDAAAGRALDMVVIGAPGLVDPGTGELVSANEVPGWRPGLISSLGERLGVPVLLENEVNLAAVAELRTGAAQGSEDFVLLWLGDATGAAVVLGGRVRRGASGGAGEIGFLDMGGTDFCHLVSADAVQGLDRAELAARIARGAFACVTLLDPGLIVLGGELGQDGGDALAEQVAEHLRAMSPAPTEVRATTVEGDAVLHGAVLTALDRARDNVFSGVRPGR</sequence>
<proteinExistence type="inferred from homology"/>
<name>A0A4R4N1F8_9ACTN</name>
<dbReference type="Gene3D" id="1.10.10.10">
    <property type="entry name" value="Winged helix-like DNA-binding domain superfamily/Winged helix DNA-binding domain"/>
    <property type="match status" value="1"/>
</dbReference>
<feature type="domain" description="HTH marR-type" evidence="2">
    <location>
        <begin position="17"/>
        <end position="66"/>
    </location>
</feature>
<dbReference type="Gene3D" id="3.30.420.40">
    <property type="match status" value="3"/>
</dbReference>
<dbReference type="AlphaFoldDB" id="A0A4R4N1F8"/>
<comment type="similarity">
    <text evidence="1">Belongs to the ROK (NagC/XylR) family.</text>
</comment>
<dbReference type="InterPro" id="IPR011991">
    <property type="entry name" value="ArsR-like_HTH"/>
</dbReference>
<dbReference type="CDD" id="cd00090">
    <property type="entry name" value="HTH_ARSR"/>
    <property type="match status" value="1"/>
</dbReference>
<dbReference type="OrthoDB" id="3523179at2"/>